<dbReference type="InterPro" id="IPR005474">
    <property type="entry name" value="Transketolase_N"/>
</dbReference>
<evidence type="ECO:0000256" key="11">
    <source>
        <dbReference type="ARBA" id="ARBA00049473"/>
    </source>
</evidence>
<feature type="binding site" evidence="14">
    <location>
        <position position="385"/>
    </location>
    <ligand>
        <name>substrate</name>
    </ligand>
</feature>
<dbReference type="Proteomes" id="UP000199758">
    <property type="component" value="Unassembled WGS sequence"/>
</dbReference>
<keyword evidence="10 15" id="KW-0786">Thiamine pyrophosphate</keyword>
<evidence type="ECO:0000256" key="2">
    <source>
        <dbReference type="ARBA" id="ARBA00001941"/>
    </source>
</evidence>
<dbReference type="FunFam" id="3.40.50.920:FF:000003">
    <property type="entry name" value="Transketolase"/>
    <property type="match status" value="1"/>
</dbReference>
<proteinExistence type="inferred from homology"/>
<evidence type="ECO:0000313" key="20">
    <source>
        <dbReference type="EMBL" id="SHG60219.1"/>
    </source>
</evidence>
<evidence type="ECO:0000256" key="6">
    <source>
        <dbReference type="ARBA" id="ARBA00022679"/>
    </source>
</evidence>
<dbReference type="PROSITE" id="PS00801">
    <property type="entry name" value="TRANSKETOLASE_1"/>
    <property type="match status" value="1"/>
</dbReference>
<evidence type="ECO:0000256" key="12">
    <source>
        <dbReference type="NCBIfam" id="TIGR00232"/>
    </source>
</evidence>
<evidence type="ECO:0000256" key="7">
    <source>
        <dbReference type="ARBA" id="ARBA00022723"/>
    </source>
</evidence>
<dbReference type="GO" id="GO:0005829">
    <property type="term" value="C:cytosol"/>
    <property type="evidence" value="ECO:0007669"/>
    <property type="project" value="TreeGrafter"/>
</dbReference>
<evidence type="ECO:0000256" key="16">
    <source>
        <dbReference type="PIRSR" id="PIRSR605478-4"/>
    </source>
</evidence>
<dbReference type="PROSITE" id="PS00802">
    <property type="entry name" value="TRANSKETOLASE_2"/>
    <property type="match status" value="1"/>
</dbReference>
<evidence type="ECO:0000256" key="4">
    <source>
        <dbReference type="ARBA" id="ARBA00011738"/>
    </source>
</evidence>
<comment type="cofactor">
    <cofactor evidence="2">
        <name>Co(2+)</name>
        <dbReference type="ChEBI" id="CHEBI:48828"/>
    </cofactor>
</comment>
<dbReference type="SUPFAM" id="SSF52922">
    <property type="entry name" value="TK C-terminal domain-like"/>
    <property type="match status" value="1"/>
</dbReference>
<dbReference type="AlphaFoldDB" id="A0A1M5L604"/>
<dbReference type="OrthoDB" id="8732661at2"/>
<sequence>MPTRLDLANAIRALSMDAVQKANSGHPGMPMGMADIAEVLWNDFLSHHPADPKWFNRDRFVVSNGHGSMLLYSLLHLAGYDLSIDDLKNFRQLKSKTPGHPEQFVTAGVETTTGPLGQGLANAVGMAIAESVLAWQFNRDGFPVVDHYTYVFAGDGCLMEGISHEACSLAGTLGLGKLIVFYDDNNISIDGEVHDWFADDTPGRFEAYGWQVVRNVDGHNPHEIKTAIETARASADKPTLICCKTIIGWGSPNKAGKESSHGAPLGADEITKTREQLGWPHAPFEIPQDIRDGWNKVEKGATAQRVWNALFDRYAAEYPKEAAELRRRIDGRLPDDWSATVAKLQAAAMAVDKPVATRKSSQNALNLIAPHLPEFLGGSADLTDSNLTRWEGALTSKPARVHGNYLSYGVREFAMAAAMNGMALHGGLLPFGGTFLVFSDYSRNAVRMAALMKIGVIHVFTHDSIGLGEDGPTHQPVEHVSSLRLIPNLETWRPADAFETALAWQAAIERRDGPTALALSRQNLPPLPHPAGQAEQILRGGYVVHQPVGEPQAIIIATGSEVSIAIDAARQLADLGVAVRVVSMPCAERFLKQDAAYRSSVLPKNSKRLAVEAGVTHYWRGFVGDDGDVIGVDTFGESAPAPALFEHFGLTVRNIVSRVQALLG</sequence>
<feature type="binding site" evidence="15">
    <location>
        <begin position="114"/>
        <end position="116"/>
    </location>
    <ligand>
        <name>thiamine diphosphate</name>
        <dbReference type="ChEBI" id="CHEBI:58937"/>
    </ligand>
</feature>
<dbReference type="InterPro" id="IPR029061">
    <property type="entry name" value="THDP-binding"/>
</dbReference>
<keyword evidence="6 18" id="KW-0808">Transferase</keyword>
<feature type="binding site" evidence="16">
    <location>
        <position position="155"/>
    </location>
    <ligand>
        <name>Mg(2+)</name>
        <dbReference type="ChEBI" id="CHEBI:18420"/>
    </ligand>
</feature>
<dbReference type="EMBL" id="FQWZ01000002">
    <property type="protein sequence ID" value="SHG60219.1"/>
    <property type="molecule type" value="Genomic_DNA"/>
</dbReference>
<evidence type="ECO:0000256" key="9">
    <source>
        <dbReference type="ARBA" id="ARBA00022842"/>
    </source>
</evidence>
<evidence type="ECO:0000256" key="18">
    <source>
        <dbReference type="RuleBase" id="RU004996"/>
    </source>
</evidence>
<evidence type="ECO:0000256" key="8">
    <source>
        <dbReference type="ARBA" id="ARBA00022837"/>
    </source>
</evidence>
<comment type="cofactor">
    <cofactor evidence="15">
        <name>thiamine diphosphate</name>
        <dbReference type="ChEBI" id="CHEBI:58937"/>
    </cofactor>
    <text evidence="15">Binds 1 thiamine pyrophosphate per subunit. During the reaction, the substrate forms a covalent intermediate with the cofactor.</text>
</comment>
<dbReference type="CDD" id="cd07033">
    <property type="entry name" value="TPP_PYR_DXS_TK_like"/>
    <property type="match status" value="1"/>
</dbReference>
<dbReference type="SUPFAM" id="SSF52518">
    <property type="entry name" value="Thiamin diphosphate-binding fold (THDP-binding)"/>
    <property type="match status" value="2"/>
</dbReference>
<reference evidence="20 21" key="1">
    <citation type="submission" date="2016-11" db="EMBL/GenBank/DDBJ databases">
        <authorList>
            <person name="Jaros S."/>
            <person name="Januszkiewicz K."/>
            <person name="Wedrychowicz H."/>
        </authorList>
    </citation>
    <scope>NUCLEOTIDE SEQUENCE [LARGE SCALE GENOMIC DNA]</scope>
    <source>
        <strain evidence="20 21">CGMCC 1.7049</strain>
    </source>
</reference>
<dbReference type="InterPro" id="IPR005475">
    <property type="entry name" value="Transketolase-like_Pyr-bd"/>
</dbReference>
<feature type="binding site" evidence="16">
    <location>
        <position position="185"/>
    </location>
    <ligand>
        <name>Mg(2+)</name>
        <dbReference type="ChEBI" id="CHEBI:18420"/>
    </ligand>
</feature>
<dbReference type="InterPro" id="IPR009014">
    <property type="entry name" value="Transketo_C/PFOR_II"/>
</dbReference>
<comment type="subunit">
    <text evidence="4 18">Homodimer.</text>
</comment>
<comment type="cofactor">
    <cofactor evidence="1">
        <name>Ca(2+)</name>
        <dbReference type="ChEBI" id="CHEBI:29108"/>
    </cofactor>
</comment>
<keyword evidence="7 16" id="KW-0479">Metal-binding</keyword>
<dbReference type="Pfam" id="PF02779">
    <property type="entry name" value="Transket_pyr"/>
    <property type="match status" value="1"/>
</dbReference>
<comment type="cofactor">
    <cofactor evidence="16">
        <name>Mg(2+)</name>
        <dbReference type="ChEBI" id="CHEBI:18420"/>
    </cofactor>
    <text evidence="16">Binds 1 Mg(2+) ion per subunit. Can also utilize other divalent metal cations, such as Ca(2+), Mn(2+) and Co(2+).</text>
</comment>
<dbReference type="Pfam" id="PF00456">
    <property type="entry name" value="Transketolase_N"/>
    <property type="match status" value="1"/>
</dbReference>
<dbReference type="FunFam" id="3.40.50.970:FF:000004">
    <property type="entry name" value="Transketolase"/>
    <property type="match status" value="1"/>
</dbReference>
<feature type="domain" description="Transketolase-like pyrimidine-binding" evidence="19">
    <location>
        <begin position="355"/>
        <end position="527"/>
    </location>
</feature>
<evidence type="ECO:0000256" key="14">
    <source>
        <dbReference type="PIRSR" id="PIRSR605478-2"/>
    </source>
</evidence>
<dbReference type="FunFam" id="3.40.50.970:FF:000003">
    <property type="entry name" value="Transketolase"/>
    <property type="match status" value="1"/>
</dbReference>
<evidence type="ECO:0000256" key="5">
    <source>
        <dbReference type="ARBA" id="ARBA00013152"/>
    </source>
</evidence>
<gene>
    <name evidence="20" type="ORF">SAMN04488068_0714</name>
</gene>
<feature type="binding site" evidence="14">
    <location>
        <position position="261"/>
    </location>
    <ligand>
        <name>substrate</name>
    </ligand>
</feature>
<keyword evidence="8 18" id="KW-0106">Calcium</keyword>
<feature type="binding site" evidence="14">
    <location>
        <position position="26"/>
    </location>
    <ligand>
        <name>substrate</name>
    </ligand>
</feature>
<feature type="binding site" evidence="14">
    <location>
        <position position="474"/>
    </location>
    <ligand>
        <name>substrate</name>
    </ligand>
</feature>
<feature type="binding site" evidence="14">
    <location>
        <position position="521"/>
    </location>
    <ligand>
        <name>substrate</name>
    </ligand>
</feature>
<dbReference type="InterPro" id="IPR005478">
    <property type="entry name" value="Transketolase_bac-like"/>
</dbReference>
<accession>A0A1M5L604</accession>
<protein>
    <recommendedName>
        <fullName evidence="5 12">Transketolase</fullName>
        <ecNumber evidence="5 12">2.2.1.1</ecNumber>
    </recommendedName>
</protein>
<organism evidence="20 21">
    <name type="scientific">Hydrocarboniphaga daqingensis</name>
    <dbReference type="NCBI Taxonomy" id="490188"/>
    <lineage>
        <taxon>Bacteria</taxon>
        <taxon>Pseudomonadati</taxon>
        <taxon>Pseudomonadota</taxon>
        <taxon>Gammaproteobacteria</taxon>
        <taxon>Nevskiales</taxon>
        <taxon>Nevskiaceae</taxon>
        <taxon>Hydrocarboniphaga</taxon>
    </lineage>
</organism>
<keyword evidence="9 16" id="KW-0460">Magnesium</keyword>
<comment type="similarity">
    <text evidence="3 18">Belongs to the transketolase family.</text>
</comment>
<dbReference type="GO" id="GO:0046872">
    <property type="term" value="F:metal ion binding"/>
    <property type="evidence" value="ECO:0007669"/>
    <property type="project" value="UniProtKB-KW"/>
</dbReference>
<evidence type="ECO:0000256" key="17">
    <source>
        <dbReference type="PIRSR" id="PIRSR605478-5"/>
    </source>
</evidence>
<dbReference type="InterPro" id="IPR049557">
    <property type="entry name" value="Transketolase_CS"/>
</dbReference>
<dbReference type="GO" id="GO:0004802">
    <property type="term" value="F:transketolase activity"/>
    <property type="evidence" value="ECO:0007669"/>
    <property type="project" value="UniProtKB-UniRule"/>
</dbReference>
<feature type="binding site" evidence="15">
    <location>
        <position position="66"/>
    </location>
    <ligand>
        <name>thiamine diphosphate</name>
        <dbReference type="ChEBI" id="CHEBI:58937"/>
    </ligand>
</feature>
<feature type="binding site" evidence="14">
    <location>
        <position position="358"/>
    </location>
    <ligand>
        <name>substrate</name>
    </ligand>
</feature>
<feature type="binding site" evidence="14">
    <location>
        <position position="462"/>
    </location>
    <ligand>
        <name>substrate</name>
    </ligand>
</feature>
<dbReference type="InterPro" id="IPR020826">
    <property type="entry name" value="Transketolase_BS"/>
</dbReference>
<comment type="catalytic activity">
    <reaction evidence="11 18">
        <text>D-sedoheptulose 7-phosphate + D-glyceraldehyde 3-phosphate = aldehydo-D-ribose 5-phosphate + D-xylulose 5-phosphate</text>
        <dbReference type="Rhea" id="RHEA:10508"/>
        <dbReference type="ChEBI" id="CHEBI:57483"/>
        <dbReference type="ChEBI" id="CHEBI:57737"/>
        <dbReference type="ChEBI" id="CHEBI:58273"/>
        <dbReference type="ChEBI" id="CHEBI:59776"/>
        <dbReference type="EC" id="2.2.1.1"/>
    </reaction>
</comment>
<feature type="binding site" evidence="16">
    <location>
        <position position="187"/>
    </location>
    <ligand>
        <name>Mg(2+)</name>
        <dbReference type="ChEBI" id="CHEBI:18420"/>
    </ligand>
</feature>
<evidence type="ECO:0000256" key="1">
    <source>
        <dbReference type="ARBA" id="ARBA00001913"/>
    </source>
</evidence>
<feature type="active site" description="Proton donor" evidence="13">
    <location>
        <position position="412"/>
    </location>
</feature>
<evidence type="ECO:0000313" key="21">
    <source>
        <dbReference type="Proteomes" id="UP000199758"/>
    </source>
</evidence>
<feature type="binding site" evidence="15">
    <location>
        <position position="156"/>
    </location>
    <ligand>
        <name>thiamine diphosphate</name>
        <dbReference type="ChEBI" id="CHEBI:58937"/>
    </ligand>
</feature>
<feature type="binding site" evidence="15">
    <location>
        <position position="185"/>
    </location>
    <ligand>
        <name>thiamine diphosphate</name>
        <dbReference type="ChEBI" id="CHEBI:58937"/>
    </ligand>
</feature>
<evidence type="ECO:0000256" key="10">
    <source>
        <dbReference type="ARBA" id="ARBA00023052"/>
    </source>
</evidence>
<dbReference type="CDD" id="cd02012">
    <property type="entry name" value="TPP_TK"/>
    <property type="match status" value="1"/>
</dbReference>
<dbReference type="GO" id="GO:0009052">
    <property type="term" value="P:pentose-phosphate shunt, non-oxidative branch"/>
    <property type="evidence" value="ECO:0007669"/>
    <property type="project" value="UniProtKB-ARBA"/>
</dbReference>
<evidence type="ECO:0000256" key="13">
    <source>
        <dbReference type="PIRSR" id="PIRSR605478-1"/>
    </source>
</evidence>
<feature type="site" description="Important for catalytic activity" evidence="17">
    <location>
        <position position="261"/>
    </location>
</feature>
<evidence type="ECO:0000256" key="15">
    <source>
        <dbReference type="PIRSR" id="PIRSR605478-3"/>
    </source>
</evidence>
<dbReference type="Pfam" id="PF22613">
    <property type="entry name" value="Transketolase_C_1"/>
    <property type="match status" value="1"/>
</dbReference>
<dbReference type="EC" id="2.2.1.1" evidence="5 12"/>
<dbReference type="Gene3D" id="3.40.50.920">
    <property type="match status" value="1"/>
</dbReference>
<feature type="binding site" evidence="15">
    <location>
        <position position="261"/>
    </location>
    <ligand>
        <name>thiamine diphosphate</name>
        <dbReference type="ChEBI" id="CHEBI:58937"/>
    </ligand>
</feature>
<dbReference type="STRING" id="490188.SAMN04488068_0714"/>
<dbReference type="SMART" id="SM00861">
    <property type="entry name" value="Transket_pyr"/>
    <property type="match status" value="1"/>
</dbReference>
<feature type="site" description="Important for catalytic activity" evidence="17">
    <location>
        <position position="26"/>
    </location>
</feature>
<dbReference type="InterPro" id="IPR055152">
    <property type="entry name" value="Transketolase-like_C_2"/>
</dbReference>
<dbReference type="Gene3D" id="3.40.50.970">
    <property type="match status" value="2"/>
</dbReference>
<evidence type="ECO:0000256" key="3">
    <source>
        <dbReference type="ARBA" id="ARBA00007131"/>
    </source>
</evidence>
<name>A0A1M5L604_9GAMM</name>
<feature type="binding site" evidence="14">
    <location>
        <position position="470"/>
    </location>
    <ligand>
        <name>substrate</name>
    </ligand>
</feature>
<dbReference type="PANTHER" id="PTHR43522:SF2">
    <property type="entry name" value="TRANSKETOLASE 1-RELATED"/>
    <property type="match status" value="1"/>
</dbReference>
<evidence type="ECO:0000259" key="19">
    <source>
        <dbReference type="SMART" id="SM00861"/>
    </source>
</evidence>
<feature type="binding site" evidence="15">
    <location>
        <position position="438"/>
    </location>
    <ligand>
        <name>thiamine diphosphate</name>
        <dbReference type="ChEBI" id="CHEBI:58937"/>
    </ligand>
</feature>
<dbReference type="PANTHER" id="PTHR43522">
    <property type="entry name" value="TRANSKETOLASE"/>
    <property type="match status" value="1"/>
</dbReference>
<dbReference type="RefSeq" id="WP_072894190.1">
    <property type="nucleotide sequence ID" value="NZ_FQWZ01000002.1"/>
</dbReference>
<dbReference type="InterPro" id="IPR033247">
    <property type="entry name" value="Transketolase_fam"/>
</dbReference>
<keyword evidence="21" id="KW-1185">Reference proteome</keyword>
<comment type="cofactor">
    <cofactor evidence="18">
        <name>Mg(2+)</name>
        <dbReference type="ChEBI" id="CHEBI:18420"/>
    </cofactor>
    <cofactor evidence="18">
        <name>Ca(2+)</name>
        <dbReference type="ChEBI" id="CHEBI:29108"/>
    </cofactor>
    <cofactor evidence="18">
        <name>Mn(2+)</name>
        <dbReference type="ChEBI" id="CHEBI:29035"/>
    </cofactor>
    <cofactor evidence="18">
        <name>Co(2+)</name>
        <dbReference type="ChEBI" id="CHEBI:48828"/>
    </cofactor>
    <text evidence="18">Binds 1 Mg(2+) ion per subunit. Can also utilize other divalent metal cations, such as Ca(2+), Mn(2+) and Co(2+).</text>
</comment>
<dbReference type="NCBIfam" id="TIGR00232">
    <property type="entry name" value="tktlase_bact"/>
    <property type="match status" value="1"/>
</dbReference>
<comment type="function">
    <text evidence="18">Catalyzes the transfer of a two-carbon ketol group from a ketose donor to an aldose acceptor, via a covalent intermediate with the cofactor thiamine pyrophosphate.</text>
</comment>